<gene>
    <name evidence="3" type="ORF">Ciccas_006368</name>
</gene>
<dbReference type="Proteomes" id="UP001626550">
    <property type="component" value="Unassembled WGS sequence"/>
</dbReference>
<dbReference type="Pfam" id="PF01585">
    <property type="entry name" value="G-patch"/>
    <property type="match status" value="1"/>
</dbReference>
<evidence type="ECO:0000313" key="3">
    <source>
        <dbReference type="EMBL" id="KAL3315002.1"/>
    </source>
</evidence>
<comment type="caution">
    <text evidence="3">The sequence shown here is derived from an EMBL/GenBank/DDBJ whole genome shotgun (WGS) entry which is preliminary data.</text>
</comment>
<protein>
    <recommendedName>
        <fullName evidence="2">G-patch domain-containing protein</fullName>
    </recommendedName>
</protein>
<feature type="domain" description="G-patch" evidence="2">
    <location>
        <begin position="61"/>
        <end position="110"/>
    </location>
</feature>
<keyword evidence="4" id="KW-1185">Reference proteome</keyword>
<proteinExistence type="predicted"/>
<evidence type="ECO:0000259" key="2">
    <source>
        <dbReference type="PROSITE" id="PS50174"/>
    </source>
</evidence>
<dbReference type="SMART" id="SM00443">
    <property type="entry name" value="G_patch"/>
    <property type="match status" value="1"/>
</dbReference>
<evidence type="ECO:0000256" key="1">
    <source>
        <dbReference type="SAM" id="MobiDB-lite"/>
    </source>
</evidence>
<dbReference type="InterPro" id="IPR039146">
    <property type="entry name" value="GPANK1"/>
</dbReference>
<accession>A0ABD2Q5Z0</accession>
<dbReference type="PANTHER" id="PTHR20923:SF1">
    <property type="entry name" value="G PATCH DOMAIN AND ANKYRIN REPEAT-CONTAINING PROTEIN 1"/>
    <property type="match status" value="1"/>
</dbReference>
<dbReference type="AlphaFoldDB" id="A0ABD2Q5Z0"/>
<dbReference type="PROSITE" id="PS50174">
    <property type="entry name" value="G_PATCH"/>
    <property type="match status" value="1"/>
</dbReference>
<dbReference type="EMBL" id="JBJKFK010000853">
    <property type="protein sequence ID" value="KAL3315002.1"/>
    <property type="molecule type" value="Genomic_DNA"/>
</dbReference>
<reference evidence="3 4" key="1">
    <citation type="submission" date="2024-11" db="EMBL/GenBank/DDBJ databases">
        <title>Adaptive evolution of stress response genes in parasites aligns with host niche diversity.</title>
        <authorList>
            <person name="Hahn C."/>
            <person name="Resl P."/>
        </authorList>
    </citation>
    <scope>NUCLEOTIDE SEQUENCE [LARGE SCALE GENOMIC DNA]</scope>
    <source>
        <strain evidence="3">EGGRZ-B1_66</strain>
        <tissue evidence="3">Body</tissue>
    </source>
</reference>
<dbReference type="InterPro" id="IPR000467">
    <property type="entry name" value="G_patch_dom"/>
</dbReference>
<sequence>MAQDFYEKLLLEDDCLLVKEETFNKCDLCGLNVKDMKRHENSIAHQSKSQEIKPTRVFIQPSNKGYQILSKMGWCDETSIGGLGPTGAGRRFPVGTSLKRDRKGLGLEKSIERVTHFQAFNQQAVESSKIPPPVVDKKIKKGLIDSNRKKEKRIRTQLSDKDESVEQYLY</sequence>
<evidence type="ECO:0000313" key="4">
    <source>
        <dbReference type="Proteomes" id="UP001626550"/>
    </source>
</evidence>
<dbReference type="PANTHER" id="PTHR20923">
    <property type="entry name" value="BAT4 PROTEIN-RELATED"/>
    <property type="match status" value="1"/>
</dbReference>
<organism evidence="3 4">
    <name type="scientific">Cichlidogyrus casuarinus</name>
    <dbReference type="NCBI Taxonomy" id="1844966"/>
    <lineage>
        <taxon>Eukaryota</taxon>
        <taxon>Metazoa</taxon>
        <taxon>Spiralia</taxon>
        <taxon>Lophotrochozoa</taxon>
        <taxon>Platyhelminthes</taxon>
        <taxon>Monogenea</taxon>
        <taxon>Monopisthocotylea</taxon>
        <taxon>Dactylogyridea</taxon>
        <taxon>Ancyrocephalidae</taxon>
        <taxon>Cichlidogyrus</taxon>
    </lineage>
</organism>
<name>A0ABD2Q5Z0_9PLAT</name>
<feature type="region of interest" description="Disordered" evidence="1">
    <location>
        <begin position="145"/>
        <end position="170"/>
    </location>
</feature>